<evidence type="ECO:0000256" key="3">
    <source>
        <dbReference type="ARBA" id="ARBA00023163"/>
    </source>
</evidence>
<keyword evidence="6" id="KW-1185">Reference proteome</keyword>
<dbReference type="PANTHER" id="PTHR43132">
    <property type="entry name" value="ARSENICAL RESISTANCE OPERON REPRESSOR ARSR-RELATED"/>
    <property type="match status" value="1"/>
</dbReference>
<dbReference type="SUPFAM" id="SSF46785">
    <property type="entry name" value="Winged helix' DNA-binding domain"/>
    <property type="match status" value="1"/>
</dbReference>
<organism evidence="5 6">
    <name type="scientific">Amycolatopsis thermalba</name>
    <dbReference type="NCBI Taxonomy" id="944492"/>
    <lineage>
        <taxon>Bacteria</taxon>
        <taxon>Bacillati</taxon>
        <taxon>Actinomycetota</taxon>
        <taxon>Actinomycetes</taxon>
        <taxon>Pseudonocardiales</taxon>
        <taxon>Pseudonocardiaceae</taxon>
        <taxon>Amycolatopsis</taxon>
    </lineage>
</organism>
<reference evidence="5" key="1">
    <citation type="submission" date="2022-01" db="EMBL/GenBank/DDBJ databases">
        <title>PSI-footprinting approach for the identification of protein synthesis inhibitor producers.</title>
        <authorList>
            <person name="Handel F."/>
            <person name="Kulik A."/>
            <person name="Wex K.W."/>
            <person name="Berscheid A."/>
            <person name="Saur J.S."/>
            <person name="Winkler A."/>
            <person name="Wibberg D."/>
            <person name="Kalinowski J."/>
            <person name="Broetz-Oesterhelt H."/>
            <person name="Mast Y."/>
        </authorList>
    </citation>
    <scope>NUCLEOTIDE SEQUENCE</scope>
    <source>
        <strain evidence="5">KNN 49.3e</strain>
    </source>
</reference>
<dbReference type="PANTHER" id="PTHR43132:SF8">
    <property type="entry name" value="HTH-TYPE TRANSCRIPTIONAL REGULATOR KMTR"/>
    <property type="match status" value="1"/>
</dbReference>
<dbReference type="RefSeq" id="WP_116111732.1">
    <property type="nucleotide sequence ID" value="NZ_CP091196.1"/>
</dbReference>
<gene>
    <name evidence="5" type="ORF">L1857_29540</name>
</gene>
<feature type="domain" description="HTH arsR-type" evidence="4">
    <location>
        <begin position="240"/>
        <end position="315"/>
    </location>
</feature>
<keyword evidence="3" id="KW-0804">Transcription</keyword>
<dbReference type="InterPro" id="IPR036388">
    <property type="entry name" value="WH-like_DNA-bd_sf"/>
</dbReference>
<dbReference type="Proteomes" id="UP000830158">
    <property type="component" value="Chromosome"/>
</dbReference>
<dbReference type="InterPro" id="IPR036390">
    <property type="entry name" value="WH_DNA-bd_sf"/>
</dbReference>
<evidence type="ECO:0000259" key="4">
    <source>
        <dbReference type="SMART" id="SM00418"/>
    </source>
</evidence>
<dbReference type="Gene3D" id="1.10.10.10">
    <property type="entry name" value="Winged helix-like DNA-binding domain superfamily/Winged helix DNA-binding domain"/>
    <property type="match status" value="1"/>
</dbReference>
<dbReference type="EMBL" id="CP091196">
    <property type="protein sequence ID" value="UQS26652.1"/>
    <property type="molecule type" value="Genomic_DNA"/>
</dbReference>
<evidence type="ECO:0000256" key="1">
    <source>
        <dbReference type="ARBA" id="ARBA00023015"/>
    </source>
</evidence>
<dbReference type="SMART" id="SM00418">
    <property type="entry name" value="HTH_ARSR"/>
    <property type="match status" value="1"/>
</dbReference>
<protein>
    <submittedName>
        <fullName evidence="5">Helix-turn-helix domain-containing protein</fullName>
    </submittedName>
</protein>
<dbReference type="InterPro" id="IPR001845">
    <property type="entry name" value="HTH_ArsR_DNA-bd_dom"/>
</dbReference>
<evidence type="ECO:0000256" key="2">
    <source>
        <dbReference type="ARBA" id="ARBA00023125"/>
    </source>
</evidence>
<proteinExistence type="predicted"/>
<sequence>MRLELKSRDLTRVGLCNVADPCWELASSVRLLRDDDEVAFGWWRRRVRGRLPESFPVLRWLYGSGEVPEFLLPAGGDLASGLAAVLETPPDRVRTALAGLPEPRGLPPWAAALRSGADAALSRLVQALREYFMAALAPHWDSVRARVEVDRQARIQALADGGVDGLLATLRPVLRWEPPYLVTGVASPGAPRRTAGVLLVPTYFAVQPWLVPGSAGPVRLGYPALAEDPRVRRAPHATPRALAALLGPTRAAAMTLAAAGCSTSDLAARLGVTPSAASKHMSVLRAAGLIASHRNRNTVRHSLTPLGIALVDGASA</sequence>
<keyword evidence="2" id="KW-0238">DNA-binding</keyword>
<keyword evidence="1" id="KW-0805">Transcription regulation</keyword>
<dbReference type="InterPro" id="IPR011991">
    <property type="entry name" value="ArsR-like_HTH"/>
</dbReference>
<dbReference type="Pfam" id="PF12840">
    <property type="entry name" value="HTH_20"/>
    <property type="match status" value="1"/>
</dbReference>
<evidence type="ECO:0000313" key="5">
    <source>
        <dbReference type="EMBL" id="UQS26652.1"/>
    </source>
</evidence>
<name>A0ABY4P2R9_9PSEU</name>
<evidence type="ECO:0000313" key="6">
    <source>
        <dbReference type="Proteomes" id="UP000830158"/>
    </source>
</evidence>
<accession>A0ABY4P2R9</accession>
<dbReference type="InterPro" id="IPR051011">
    <property type="entry name" value="Metal_resp_trans_reg"/>
</dbReference>
<dbReference type="CDD" id="cd00090">
    <property type="entry name" value="HTH_ARSR"/>
    <property type="match status" value="1"/>
</dbReference>